<reference evidence="1" key="1">
    <citation type="submission" date="2021-01" db="EMBL/GenBank/DDBJ databases">
        <authorList>
            <person name="Corre E."/>
            <person name="Pelletier E."/>
            <person name="Niang G."/>
            <person name="Scheremetjew M."/>
            <person name="Finn R."/>
            <person name="Kale V."/>
            <person name="Holt S."/>
            <person name="Cochrane G."/>
            <person name="Meng A."/>
            <person name="Brown T."/>
            <person name="Cohen L."/>
        </authorList>
    </citation>
    <scope>NUCLEOTIDE SEQUENCE</scope>
    <source>
        <strain evidence="1">CCMP1594</strain>
    </source>
</reference>
<dbReference type="EMBL" id="HBJA01065328">
    <property type="protein sequence ID" value="CAE0811909.1"/>
    <property type="molecule type" value="Transcribed_RNA"/>
</dbReference>
<dbReference type="InterPro" id="IPR019546">
    <property type="entry name" value="TAT_signal_bac_arc"/>
</dbReference>
<dbReference type="InterPro" id="IPR006311">
    <property type="entry name" value="TAT_signal"/>
</dbReference>
<protein>
    <submittedName>
        <fullName evidence="1">Uncharacterized protein</fullName>
    </submittedName>
</protein>
<organism evidence="1">
    <name type="scientific">Eutreptiella gymnastica</name>
    <dbReference type="NCBI Taxonomy" id="73025"/>
    <lineage>
        <taxon>Eukaryota</taxon>
        <taxon>Discoba</taxon>
        <taxon>Euglenozoa</taxon>
        <taxon>Euglenida</taxon>
        <taxon>Spirocuta</taxon>
        <taxon>Euglenophyceae</taxon>
        <taxon>Eutreptiales</taxon>
        <taxon>Eutreptiaceae</taxon>
        <taxon>Eutreptiella</taxon>
    </lineage>
</organism>
<accession>A0A7S4FSL7</accession>
<gene>
    <name evidence="1" type="ORF">EGYM00163_LOCUS23059</name>
</gene>
<proteinExistence type="predicted"/>
<sequence length="122" mass="12377">MFATTSERVEGGDKTMNASRRGFMTQAVTSAAAVAAGVAGTQEALAYTPAGEGVSAANQKKICGAMPTAKICTRKDVAMFATTSERKEAADASRRGFMTKAVVSAAAAAAGTQEALAYCGGW</sequence>
<name>A0A7S4FSL7_9EUGL</name>
<dbReference type="AlphaFoldDB" id="A0A7S4FSL7"/>
<dbReference type="PROSITE" id="PS51318">
    <property type="entry name" value="TAT"/>
    <property type="match status" value="1"/>
</dbReference>
<evidence type="ECO:0000313" key="1">
    <source>
        <dbReference type="EMBL" id="CAE0811909.1"/>
    </source>
</evidence>
<dbReference type="NCBIfam" id="TIGR01409">
    <property type="entry name" value="TAT_signal_seq"/>
    <property type="match status" value="1"/>
</dbReference>